<dbReference type="Pfam" id="PF24758">
    <property type="entry name" value="LRR_At5g56370"/>
    <property type="match status" value="1"/>
</dbReference>
<dbReference type="Pfam" id="PF00646">
    <property type="entry name" value="F-box"/>
    <property type="match status" value="1"/>
</dbReference>
<dbReference type="Proteomes" id="UP001153555">
    <property type="component" value="Unassembled WGS sequence"/>
</dbReference>
<dbReference type="SUPFAM" id="SSF81383">
    <property type="entry name" value="F-box domain"/>
    <property type="match status" value="1"/>
</dbReference>
<name>A0A9N7NRH2_STRHE</name>
<accession>A0A9N7NRH2</accession>
<dbReference type="PROSITE" id="PS50181">
    <property type="entry name" value="FBOX"/>
    <property type="match status" value="1"/>
</dbReference>
<dbReference type="InterPro" id="IPR001810">
    <property type="entry name" value="F-box_dom"/>
</dbReference>
<dbReference type="Gene3D" id="1.20.1280.50">
    <property type="match status" value="1"/>
</dbReference>
<comment type="caution">
    <text evidence="2">The sequence shown here is derived from an EMBL/GenBank/DDBJ whole genome shotgun (WGS) entry which is preliminary data.</text>
</comment>
<dbReference type="InterPro" id="IPR036047">
    <property type="entry name" value="F-box-like_dom_sf"/>
</dbReference>
<dbReference type="SUPFAM" id="SSF52047">
    <property type="entry name" value="RNI-like"/>
    <property type="match status" value="1"/>
</dbReference>
<sequence length="521" mass="60133">MEDRISKLPVPILHRILCFLSQKEAVRTCVLSKQWRHIGSTRPNLEFSEDWFHNTQQNFVPVLDRTLQGYRDRNLSIHKLHLDSSRPVPVVSLFNKWIPILALNIKALKLNFFSNTPAYSDLPSAVFLAESLEELHLCQCKMSPVESVRFKRLHTLILQCVLINDGTLEKLMLGCPLLERMVIFNCQGLENVRLVSETAFRGLKHFVLDNVVRIGGRSIEIDVPNLETLSIKGPWIWSHCQSAFLFSRLSRLTRLCLGSVILSSESFDLLSFGCPTLESLTLINCSGFEEFHLASDSIKWLTICTDRIMLKGATICVPSILKFTFDTRIHQPLHTFSFTTTTSKYWSSRIYLSSYKDDPDFNVNSWFLEVRRVLKALSGSQISLFLGMGWGSQNVPCSAVLRDDPPIVVGELYVYDCKCPTEFTNALLRVCRPSLVWGGWVMSELVRSSYKLSEFQFNILLANEQVRTEPCFWQHDLEQVFVETLNGQQWQLMQWTNLGELRNRTQDRRIRLRLKWRCQNV</sequence>
<evidence type="ECO:0000259" key="1">
    <source>
        <dbReference type="PROSITE" id="PS50181"/>
    </source>
</evidence>
<gene>
    <name evidence="2" type="ORF">SHERM_29214</name>
</gene>
<dbReference type="InterPro" id="IPR032675">
    <property type="entry name" value="LRR_dom_sf"/>
</dbReference>
<dbReference type="Gene3D" id="3.80.10.10">
    <property type="entry name" value="Ribonuclease Inhibitor"/>
    <property type="match status" value="1"/>
</dbReference>
<dbReference type="EMBL" id="CACSLK010027842">
    <property type="protein sequence ID" value="CAA0833958.1"/>
    <property type="molecule type" value="Genomic_DNA"/>
</dbReference>
<reference evidence="2" key="1">
    <citation type="submission" date="2019-12" db="EMBL/GenBank/DDBJ databases">
        <authorList>
            <person name="Scholes J."/>
        </authorList>
    </citation>
    <scope>NUCLEOTIDE SEQUENCE</scope>
</reference>
<protein>
    <submittedName>
        <fullName evidence="2">F-box/LRR-repeat protein</fullName>
    </submittedName>
</protein>
<proteinExistence type="predicted"/>
<dbReference type="OrthoDB" id="1939276at2759"/>
<dbReference type="AlphaFoldDB" id="A0A9N7NRH2"/>
<feature type="domain" description="F-box" evidence="1">
    <location>
        <begin position="2"/>
        <end position="50"/>
    </location>
</feature>
<keyword evidence="3" id="KW-1185">Reference proteome</keyword>
<dbReference type="PANTHER" id="PTHR31639:SF42">
    <property type="entry name" value="OS02G0160200 PROTEIN"/>
    <property type="match status" value="1"/>
</dbReference>
<organism evidence="2 3">
    <name type="scientific">Striga hermonthica</name>
    <name type="common">Purple witchweed</name>
    <name type="synonym">Buchnera hermonthica</name>
    <dbReference type="NCBI Taxonomy" id="68872"/>
    <lineage>
        <taxon>Eukaryota</taxon>
        <taxon>Viridiplantae</taxon>
        <taxon>Streptophyta</taxon>
        <taxon>Embryophyta</taxon>
        <taxon>Tracheophyta</taxon>
        <taxon>Spermatophyta</taxon>
        <taxon>Magnoliopsida</taxon>
        <taxon>eudicotyledons</taxon>
        <taxon>Gunneridae</taxon>
        <taxon>Pentapetalae</taxon>
        <taxon>asterids</taxon>
        <taxon>lamiids</taxon>
        <taxon>Lamiales</taxon>
        <taxon>Orobanchaceae</taxon>
        <taxon>Buchnereae</taxon>
        <taxon>Striga</taxon>
    </lineage>
</organism>
<dbReference type="PANTHER" id="PTHR31639">
    <property type="entry name" value="F-BOX PROTEIN-LIKE"/>
    <property type="match status" value="1"/>
</dbReference>
<evidence type="ECO:0000313" key="2">
    <source>
        <dbReference type="EMBL" id="CAA0833958.1"/>
    </source>
</evidence>
<dbReference type="InterPro" id="IPR055411">
    <property type="entry name" value="LRR_FXL15/At3g58940/PEG3-like"/>
</dbReference>
<evidence type="ECO:0000313" key="3">
    <source>
        <dbReference type="Proteomes" id="UP001153555"/>
    </source>
</evidence>